<organism evidence="7 8">
    <name type="scientific">Humitalea rosea</name>
    <dbReference type="NCBI Taxonomy" id="990373"/>
    <lineage>
        <taxon>Bacteria</taxon>
        <taxon>Pseudomonadati</taxon>
        <taxon>Pseudomonadota</taxon>
        <taxon>Alphaproteobacteria</taxon>
        <taxon>Acetobacterales</taxon>
        <taxon>Roseomonadaceae</taxon>
        <taxon>Humitalea</taxon>
    </lineage>
</organism>
<sequence>MLPIKLRRALFASALTLPMLAAAGPAAMAQGNVFRWANDGDTNSMDPYTRQETFLLSFNNNIYEGLVRYGRNLEVEPALAESWELLEPTKWRFHIRQGVKFSDGTPLTAEDIVFSIARSRGPGSNVAGTFQSVESVVKVDDFTVDIITKVPNPILLQELTTFQVLSKAWAEAHGATAVADLTSREENFATRNAMGTGPFVLTSREPDRRTVLAPNPNWWDRAEHNLSRVEFNVIANDATRVAALLSGEIDMLYTVPPQDMARIAAAPGLRILQGPELRTIYLGMDQLRPELLKSDVHGRNPFQDVRVRRAFYQAIDVNAIQRSVMRGQSRPTGLMYGPGVNGFLEADDKRLPVDLAASRRLLAEAGYPNGFGVTLDCPNDRYVNDEGICTAVVAMLARVGIRVTLNAQTRARFFAEVNGPRYNTSFYLLGWTPSTGDAHNSLFNLARSRDGKSSGIFNNGGYSNPAFDTLVDRIAVETDATARQRLITEASTVLRDDVGYIPLHQQQIVWAARNTVQLVQLANNYFPLRFVRMGAN</sequence>
<comment type="subcellular location">
    <subcellularLocation>
        <location evidence="1">Periplasm</location>
    </subcellularLocation>
</comment>
<dbReference type="Gene3D" id="3.10.105.10">
    <property type="entry name" value="Dipeptide-binding Protein, Domain 3"/>
    <property type="match status" value="1"/>
</dbReference>
<evidence type="ECO:0000256" key="5">
    <source>
        <dbReference type="SAM" id="SignalP"/>
    </source>
</evidence>
<evidence type="ECO:0000259" key="6">
    <source>
        <dbReference type="Pfam" id="PF00496"/>
    </source>
</evidence>
<dbReference type="RefSeq" id="WP_245903160.1">
    <property type="nucleotide sequence ID" value="NZ_QKYU01000002.1"/>
</dbReference>
<keyword evidence="3" id="KW-0813">Transport</keyword>
<evidence type="ECO:0000313" key="8">
    <source>
        <dbReference type="Proteomes" id="UP000249688"/>
    </source>
</evidence>
<dbReference type="GO" id="GO:0015833">
    <property type="term" value="P:peptide transport"/>
    <property type="evidence" value="ECO:0007669"/>
    <property type="project" value="TreeGrafter"/>
</dbReference>
<dbReference type="PIRSF" id="PIRSF002741">
    <property type="entry name" value="MppA"/>
    <property type="match status" value="1"/>
</dbReference>
<evidence type="ECO:0000256" key="2">
    <source>
        <dbReference type="ARBA" id="ARBA00005695"/>
    </source>
</evidence>
<reference evidence="7 8" key="1">
    <citation type="submission" date="2018-06" db="EMBL/GenBank/DDBJ databases">
        <title>Genomic Encyclopedia of Archaeal and Bacterial Type Strains, Phase II (KMG-II): from individual species to whole genera.</title>
        <authorList>
            <person name="Goeker M."/>
        </authorList>
    </citation>
    <scope>NUCLEOTIDE SEQUENCE [LARGE SCALE GENOMIC DNA]</scope>
    <source>
        <strain evidence="7 8">DSM 24525</strain>
    </source>
</reference>
<dbReference type="PANTHER" id="PTHR30290:SF9">
    <property type="entry name" value="OLIGOPEPTIDE-BINDING PROTEIN APPA"/>
    <property type="match status" value="1"/>
</dbReference>
<dbReference type="InterPro" id="IPR000914">
    <property type="entry name" value="SBP_5_dom"/>
</dbReference>
<dbReference type="PANTHER" id="PTHR30290">
    <property type="entry name" value="PERIPLASMIC BINDING COMPONENT OF ABC TRANSPORTER"/>
    <property type="match status" value="1"/>
</dbReference>
<dbReference type="GO" id="GO:0043190">
    <property type="term" value="C:ATP-binding cassette (ABC) transporter complex"/>
    <property type="evidence" value="ECO:0007669"/>
    <property type="project" value="InterPro"/>
</dbReference>
<dbReference type="CDD" id="cd08498">
    <property type="entry name" value="PBP2_NikA_DppA_OppA_like_2"/>
    <property type="match status" value="1"/>
</dbReference>
<keyword evidence="4 5" id="KW-0732">Signal</keyword>
<dbReference type="AlphaFoldDB" id="A0A2W7JDR7"/>
<evidence type="ECO:0000313" key="7">
    <source>
        <dbReference type="EMBL" id="PZW50332.1"/>
    </source>
</evidence>
<evidence type="ECO:0000256" key="1">
    <source>
        <dbReference type="ARBA" id="ARBA00004418"/>
    </source>
</evidence>
<evidence type="ECO:0000256" key="3">
    <source>
        <dbReference type="ARBA" id="ARBA00022448"/>
    </source>
</evidence>
<dbReference type="Pfam" id="PF00496">
    <property type="entry name" value="SBP_bac_5"/>
    <property type="match status" value="1"/>
</dbReference>
<dbReference type="InterPro" id="IPR039424">
    <property type="entry name" value="SBP_5"/>
</dbReference>
<gene>
    <name evidence="7" type="ORF">C8P66_10220</name>
</gene>
<dbReference type="Proteomes" id="UP000249688">
    <property type="component" value="Unassembled WGS sequence"/>
</dbReference>
<comment type="caution">
    <text evidence="7">The sequence shown here is derived from an EMBL/GenBank/DDBJ whole genome shotgun (WGS) entry which is preliminary data.</text>
</comment>
<dbReference type="GO" id="GO:0030288">
    <property type="term" value="C:outer membrane-bounded periplasmic space"/>
    <property type="evidence" value="ECO:0007669"/>
    <property type="project" value="UniProtKB-ARBA"/>
</dbReference>
<dbReference type="Gene3D" id="3.40.190.10">
    <property type="entry name" value="Periplasmic binding protein-like II"/>
    <property type="match status" value="1"/>
</dbReference>
<dbReference type="GO" id="GO:1904680">
    <property type="term" value="F:peptide transmembrane transporter activity"/>
    <property type="evidence" value="ECO:0007669"/>
    <property type="project" value="TreeGrafter"/>
</dbReference>
<evidence type="ECO:0000256" key="4">
    <source>
        <dbReference type="ARBA" id="ARBA00022729"/>
    </source>
</evidence>
<feature type="chain" id="PRO_5016158401" evidence="5">
    <location>
        <begin position="30"/>
        <end position="536"/>
    </location>
</feature>
<feature type="domain" description="Solute-binding protein family 5" evidence="6">
    <location>
        <begin position="74"/>
        <end position="451"/>
    </location>
</feature>
<accession>A0A2W7JDR7</accession>
<dbReference type="Gene3D" id="3.90.76.10">
    <property type="entry name" value="Dipeptide-binding Protein, Domain 1"/>
    <property type="match status" value="1"/>
</dbReference>
<protein>
    <submittedName>
        <fullName evidence="7">Peptide/nickel transport system substrate-binding protein</fullName>
    </submittedName>
</protein>
<dbReference type="EMBL" id="QKYU01000002">
    <property type="protein sequence ID" value="PZW50332.1"/>
    <property type="molecule type" value="Genomic_DNA"/>
</dbReference>
<keyword evidence="8" id="KW-1185">Reference proteome</keyword>
<dbReference type="SUPFAM" id="SSF53850">
    <property type="entry name" value="Periplasmic binding protein-like II"/>
    <property type="match status" value="1"/>
</dbReference>
<comment type="similarity">
    <text evidence="2">Belongs to the bacterial solute-binding protein 5 family.</text>
</comment>
<proteinExistence type="inferred from homology"/>
<dbReference type="InterPro" id="IPR030678">
    <property type="entry name" value="Peptide/Ni-bd"/>
</dbReference>
<feature type="signal peptide" evidence="5">
    <location>
        <begin position="1"/>
        <end position="29"/>
    </location>
</feature>
<name>A0A2W7JDR7_9PROT</name>